<protein>
    <recommendedName>
        <fullName evidence="2">histidine kinase</fullName>
        <ecNumber evidence="2">2.7.13.3</ecNumber>
    </recommendedName>
</protein>
<accession>A0ABS9KJ49</accession>
<feature type="domain" description="Histidine kinase" evidence="6">
    <location>
        <begin position="802"/>
        <end position="1020"/>
    </location>
</feature>
<evidence type="ECO:0000313" key="8">
    <source>
        <dbReference type="Proteomes" id="UP001165366"/>
    </source>
</evidence>
<dbReference type="CDD" id="cd00075">
    <property type="entry name" value="HATPase"/>
    <property type="match status" value="1"/>
</dbReference>
<dbReference type="Pfam" id="PF07494">
    <property type="entry name" value="Reg_prop"/>
    <property type="match status" value="3"/>
</dbReference>
<dbReference type="RefSeq" id="WP_237856372.1">
    <property type="nucleotide sequence ID" value="NZ_JAKLWS010000047.1"/>
</dbReference>
<evidence type="ECO:0000256" key="5">
    <source>
        <dbReference type="SAM" id="Phobius"/>
    </source>
</evidence>
<keyword evidence="5" id="KW-0812">Transmembrane</keyword>
<dbReference type="SMART" id="SM00388">
    <property type="entry name" value="HisKA"/>
    <property type="match status" value="1"/>
</dbReference>
<dbReference type="Gene3D" id="2.130.10.10">
    <property type="entry name" value="YVTN repeat-like/Quinoprotein amine dehydrogenase"/>
    <property type="match status" value="2"/>
</dbReference>
<dbReference type="Gene3D" id="2.60.40.10">
    <property type="entry name" value="Immunoglobulins"/>
    <property type="match status" value="1"/>
</dbReference>
<dbReference type="InterPro" id="IPR013783">
    <property type="entry name" value="Ig-like_fold"/>
</dbReference>
<keyword evidence="5" id="KW-0472">Membrane</keyword>
<dbReference type="PANTHER" id="PTHR43547">
    <property type="entry name" value="TWO-COMPONENT HISTIDINE KINASE"/>
    <property type="match status" value="1"/>
</dbReference>
<dbReference type="SMART" id="SM00387">
    <property type="entry name" value="HATPase_c"/>
    <property type="match status" value="1"/>
</dbReference>
<keyword evidence="7" id="KW-0067">ATP-binding</keyword>
<dbReference type="Pfam" id="PF00512">
    <property type="entry name" value="HisKA"/>
    <property type="match status" value="1"/>
</dbReference>
<dbReference type="InterPro" id="IPR036097">
    <property type="entry name" value="HisK_dim/P_sf"/>
</dbReference>
<dbReference type="InterPro" id="IPR004358">
    <property type="entry name" value="Sig_transdc_His_kin-like_C"/>
</dbReference>
<organism evidence="7 8">
    <name type="scientific">Rhodohalobacter sulfatireducens</name>
    <dbReference type="NCBI Taxonomy" id="2911366"/>
    <lineage>
        <taxon>Bacteria</taxon>
        <taxon>Pseudomonadati</taxon>
        <taxon>Balneolota</taxon>
        <taxon>Balneolia</taxon>
        <taxon>Balneolales</taxon>
        <taxon>Balneolaceae</taxon>
        <taxon>Rhodohalobacter</taxon>
    </lineage>
</organism>
<dbReference type="InterPro" id="IPR011110">
    <property type="entry name" value="Reg_prop"/>
</dbReference>
<comment type="catalytic activity">
    <reaction evidence="1">
        <text>ATP + protein L-histidine = ADP + protein N-phospho-L-histidine.</text>
        <dbReference type="EC" id="2.7.13.3"/>
    </reaction>
</comment>
<keyword evidence="8" id="KW-1185">Reference proteome</keyword>
<keyword evidence="3" id="KW-0597">Phosphoprotein</keyword>
<feature type="transmembrane region" description="Helical" evidence="5">
    <location>
        <begin position="739"/>
        <end position="759"/>
    </location>
</feature>
<dbReference type="InterPro" id="IPR011123">
    <property type="entry name" value="Y_Y_Y"/>
</dbReference>
<evidence type="ECO:0000256" key="1">
    <source>
        <dbReference type="ARBA" id="ARBA00000085"/>
    </source>
</evidence>
<gene>
    <name evidence="7" type="ORF">L6773_20030</name>
</gene>
<dbReference type="PANTHER" id="PTHR43547:SF2">
    <property type="entry name" value="HYBRID SIGNAL TRANSDUCTION HISTIDINE KINASE C"/>
    <property type="match status" value="1"/>
</dbReference>
<proteinExistence type="predicted"/>
<dbReference type="EMBL" id="JAKLWS010000047">
    <property type="protein sequence ID" value="MCG2590869.1"/>
    <property type="molecule type" value="Genomic_DNA"/>
</dbReference>
<evidence type="ECO:0000259" key="6">
    <source>
        <dbReference type="PROSITE" id="PS50109"/>
    </source>
</evidence>
<dbReference type="Pfam" id="PF02518">
    <property type="entry name" value="HATPase_c"/>
    <property type="match status" value="1"/>
</dbReference>
<name>A0ABS9KJ49_9BACT</name>
<dbReference type="Gene3D" id="1.10.287.130">
    <property type="match status" value="1"/>
</dbReference>
<dbReference type="Gene3D" id="3.30.565.10">
    <property type="entry name" value="Histidine kinase-like ATPase, C-terminal domain"/>
    <property type="match status" value="1"/>
</dbReference>
<evidence type="ECO:0000256" key="2">
    <source>
        <dbReference type="ARBA" id="ARBA00012438"/>
    </source>
</evidence>
<evidence type="ECO:0000256" key="3">
    <source>
        <dbReference type="ARBA" id="ARBA00022553"/>
    </source>
</evidence>
<evidence type="ECO:0000256" key="4">
    <source>
        <dbReference type="SAM" id="Coils"/>
    </source>
</evidence>
<keyword evidence="7" id="KW-0547">Nucleotide-binding</keyword>
<dbReference type="InterPro" id="IPR036890">
    <property type="entry name" value="HATPase_C_sf"/>
</dbReference>
<keyword evidence="4" id="KW-0175">Coiled coil</keyword>
<dbReference type="SUPFAM" id="SSF50998">
    <property type="entry name" value="Quinoprotein alcohol dehydrogenase-like"/>
    <property type="match status" value="1"/>
</dbReference>
<dbReference type="CDD" id="cd00082">
    <property type="entry name" value="HisKA"/>
    <property type="match status" value="1"/>
</dbReference>
<dbReference type="SUPFAM" id="SSF55874">
    <property type="entry name" value="ATPase domain of HSP90 chaperone/DNA topoisomerase II/histidine kinase"/>
    <property type="match status" value="1"/>
</dbReference>
<dbReference type="InterPro" id="IPR005467">
    <property type="entry name" value="His_kinase_dom"/>
</dbReference>
<dbReference type="InterPro" id="IPR011047">
    <property type="entry name" value="Quinoprotein_ADH-like_sf"/>
</dbReference>
<dbReference type="GO" id="GO:0005524">
    <property type="term" value="F:ATP binding"/>
    <property type="evidence" value="ECO:0007669"/>
    <property type="project" value="UniProtKB-KW"/>
</dbReference>
<dbReference type="SUPFAM" id="SSF47384">
    <property type="entry name" value="Homodimeric domain of signal transducing histidine kinase"/>
    <property type="match status" value="1"/>
</dbReference>
<dbReference type="EC" id="2.7.13.3" evidence="2"/>
<feature type="coiled-coil region" evidence="4">
    <location>
        <begin position="761"/>
        <end position="802"/>
    </location>
</feature>
<dbReference type="InterPro" id="IPR015943">
    <property type="entry name" value="WD40/YVTN_repeat-like_dom_sf"/>
</dbReference>
<reference evidence="7" key="2">
    <citation type="submission" date="2024-05" db="EMBL/GenBank/DDBJ databases">
        <title>Rhodohalobacter halophilus gen. nov., sp. nov., a moderately halophilic member of the family Balneolaceae.</title>
        <authorList>
            <person name="Xia J."/>
        </authorList>
    </citation>
    <scope>NUCLEOTIDE SEQUENCE</scope>
    <source>
        <strain evidence="7">WB101</strain>
    </source>
</reference>
<dbReference type="InterPro" id="IPR003594">
    <property type="entry name" value="HATPase_dom"/>
</dbReference>
<comment type="caution">
    <text evidence="7">The sequence shown here is derived from an EMBL/GenBank/DDBJ whole genome shotgun (WGS) entry which is preliminary data.</text>
</comment>
<dbReference type="PROSITE" id="PS50109">
    <property type="entry name" value="HIS_KIN"/>
    <property type="match status" value="1"/>
</dbReference>
<dbReference type="PRINTS" id="PR00344">
    <property type="entry name" value="BCTRLSENSOR"/>
</dbReference>
<dbReference type="SUPFAM" id="SSF63829">
    <property type="entry name" value="Calcium-dependent phosphotriesterase"/>
    <property type="match status" value="1"/>
</dbReference>
<dbReference type="InterPro" id="IPR003661">
    <property type="entry name" value="HisK_dim/P_dom"/>
</dbReference>
<dbReference type="Proteomes" id="UP001165366">
    <property type="component" value="Unassembled WGS sequence"/>
</dbReference>
<keyword evidence="5" id="KW-1133">Transmembrane helix</keyword>
<dbReference type="Pfam" id="PF07495">
    <property type="entry name" value="Y_Y_Y"/>
    <property type="match status" value="1"/>
</dbReference>
<evidence type="ECO:0000313" key="7">
    <source>
        <dbReference type="EMBL" id="MCG2590869.1"/>
    </source>
</evidence>
<sequence length="1032" mass="116602">MGNITENQYVVEREFTTENGLPANGTNGMYQDSKGYIWAATYNGLVRYNGLEFKTYNSSSISSLESNRFTAVSEDLEGNIWAGLEQDGFIKIDMDSDSVHTYSLDRQVSTKNIKTTSFNFTSDNTPWIGTSSGVFTIQDGEVIDLEKLPGKYVNRLLINHESIYVVYTDEIIQMNPDNFDDLLTIAELRNNVVYFQNDSLIQIDNVTQFMDLHFINNELYLMTEAGLFRYNERAELLFSRDDVNQAALHGFLPHNDELLVYGRDGIFSTRLSELKFTYYNRTNVIDLMIDHEGSLWAASMANGINKFVSTPVYLGSDFDELDDQGITGILKSSDGTVYVGANCDGIYKFDGNDVQRFGSENGLGNECVWSLMEESNGNIWTGTWSGGVYFSEPGSDRFERYNPPIFEDVSVFLSIFEDSNGSIWFGTYSNGLFKSSNNETIPITNSEGETLAAVRMIFESQNGDIFVATDEGVGRLQGDEIDRIESISALGLSSFRTIAQDNSGRLWFGSYGSGLIVYEPGEEPEVISTEDGLFDNTISQLSFDEDGDLWLGGNLGVFFINQDQLDRYLNEDVDQLQVSRIGVSEGMTIRETNGGFLPSSQLTENGELLIPTVQGVNVINTRRMERNEEPPNTYIEQIEIDGESYQPSQLESIPYSAQRVIFRFAGLSFKNPEYNRYEYMLEGFDEDWLSAENNGEAVYSRIPAGDYSFKVRASNNDNVWSTQAATISFSVEPPFWQSVWFYLGILVLSGILIVAAFRYRLRSIQKYNRQLEQKVDERTDELRVSNEELKKHIEEKNKLQSILAHDLRNPFSAILGYIELIKNEFEQKGEQEQVEMMNMLLDSGRNTLALLENLLQWSSSKEGGLVTKFETIDITDLVDEAISMTDAQSTFKNIFVRNLIDEAHYVWADRNMILSVIRNLISNAIKFSGRDSIVEISLEEKDEKVVISVEDSGVGISKEEQDKLFSSEKIQQKVGTQGEKGIGMGLMLCKEFIDKHDEAIWVSSAPKKGSTFSFSLQKATKQEEKTVDKSER</sequence>
<reference evidence="7" key="1">
    <citation type="submission" date="2022-01" db="EMBL/GenBank/DDBJ databases">
        <authorList>
            <person name="Wang Y."/>
        </authorList>
    </citation>
    <scope>NUCLEOTIDE SEQUENCE</scope>
    <source>
        <strain evidence="7">WB101</strain>
    </source>
</reference>